<sequence>MFSCYFVLILYFAGSFGARKDSHIVSHPVELSNTRYSLKPSSQTLASNQSPRTNDYDDHSGFPWLRPPMYVLHASPPTTADDEETVFKTYQPREDPKLYYQSEAYLKEINDQNANKEVTYVYPGWEVVRAGEKYRLPKRLLRSREDYRINKPKICIKCPHDRTLVAKVGADKVILQSPVLTTCSGRKAPRSARLIHLYGPKFGQLLQHGSHTIVGRLMHKNETLRLCKLQVHVIIQTCTTPKYLVSRCLDRNAPCNFTCRDQTLELQGESSLVCGEDMKWEGHLPVCRARNWCQPLSPPDVGNVSCRGGTTDNDLGLNEGTRCRIRCPIGWRWFPKAVAVCRRGVWTNELQCMPKKMIQDNSQLLLHPQSIR</sequence>
<dbReference type="GeneID" id="112052707"/>
<evidence type="ECO:0000256" key="3">
    <source>
        <dbReference type="SAM" id="SignalP"/>
    </source>
</evidence>
<keyword evidence="5" id="KW-1185">Reference proteome</keyword>
<name>A0A6J1NW73_BICAN</name>
<reference evidence="5" key="1">
    <citation type="submission" date="2025-05" db="UniProtKB">
        <authorList>
            <consortium name="RefSeq"/>
        </authorList>
    </citation>
    <scope>NUCLEOTIDE SEQUENCE [LARGE SCALE GENOMIC DNA]</scope>
</reference>
<dbReference type="SMART" id="SM00032">
    <property type="entry name" value="CCP"/>
    <property type="match status" value="2"/>
</dbReference>
<dbReference type="Proteomes" id="UP001652582">
    <property type="component" value="Chromosome 1"/>
</dbReference>
<organism evidence="5 6">
    <name type="scientific">Bicyclus anynana</name>
    <name type="common">Squinting bush brown butterfly</name>
    <dbReference type="NCBI Taxonomy" id="110368"/>
    <lineage>
        <taxon>Eukaryota</taxon>
        <taxon>Metazoa</taxon>
        <taxon>Ecdysozoa</taxon>
        <taxon>Arthropoda</taxon>
        <taxon>Hexapoda</taxon>
        <taxon>Insecta</taxon>
        <taxon>Pterygota</taxon>
        <taxon>Neoptera</taxon>
        <taxon>Endopterygota</taxon>
        <taxon>Lepidoptera</taxon>
        <taxon>Glossata</taxon>
        <taxon>Ditrysia</taxon>
        <taxon>Papilionoidea</taxon>
        <taxon>Nymphalidae</taxon>
        <taxon>Satyrinae</taxon>
        <taxon>Satyrini</taxon>
        <taxon>Mycalesina</taxon>
        <taxon>Bicyclus</taxon>
    </lineage>
</organism>
<evidence type="ECO:0000313" key="5">
    <source>
        <dbReference type="Proteomes" id="UP001652582"/>
    </source>
</evidence>
<evidence type="ECO:0000256" key="2">
    <source>
        <dbReference type="PROSITE-ProRule" id="PRU00302"/>
    </source>
</evidence>
<feature type="domain" description="Sushi" evidence="4">
    <location>
        <begin position="236"/>
        <end position="289"/>
    </location>
</feature>
<dbReference type="SUPFAM" id="SSF57535">
    <property type="entry name" value="Complement control module/SCR domain"/>
    <property type="match status" value="1"/>
</dbReference>
<dbReference type="OrthoDB" id="406096at2759"/>
<evidence type="ECO:0000313" key="6">
    <source>
        <dbReference type="RefSeq" id="XP_023947656.2"/>
    </source>
</evidence>
<protein>
    <submittedName>
        <fullName evidence="6">Uncharacterized protein LOC112052707</fullName>
    </submittedName>
</protein>
<proteinExistence type="predicted"/>
<feature type="signal peptide" evidence="3">
    <location>
        <begin position="1"/>
        <end position="17"/>
    </location>
</feature>
<keyword evidence="3" id="KW-0732">Signal</keyword>
<evidence type="ECO:0000256" key="1">
    <source>
        <dbReference type="ARBA" id="ARBA00023157"/>
    </source>
</evidence>
<comment type="caution">
    <text evidence="2">Lacks conserved residue(s) required for the propagation of feature annotation.</text>
</comment>
<accession>A0A6J1NW73</accession>
<dbReference type="KEGG" id="bany:112052707"/>
<dbReference type="InterPro" id="IPR000436">
    <property type="entry name" value="Sushi_SCR_CCP_dom"/>
</dbReference>
<keyword evidence="2" id="KW-0768">Sushi</keyword>
<gene>
    <name evidence="6" type="primary">LOC112052707</name>
</gene>
<dbReference type="InterPro" id="IPR035976">
    <property type="entry name" value="Sushi/SCR/CCP_sf"/>
</dbReference>
<dbReference type="RefSeq" id="XP_023947656.2">
    <property type="nucleotide sequence ID" value="XM_024091888.2"/>
</dbReference>
<reference evidence="6" key="2">
    <citation type="submission" date="2025-08" db="UniProtKB">
        <authorList>
            <consortium name="RefSeq"/>
        </authorList>
    </citation>
    <scope>IDENTIFICATION</scope>
</reference>
<dbReference type="AlphaFoldDB" id="A0A6J1NW73"/>
<keyword evidence="1" id="KW-1015">Disulfide bond</keyword>
<dbReference type="PROSITE" id="PS50923">
    <property type="entry name" value="SUSHI"/>
    <property type="match status" value="1"/>
</dbReference>
<dbReference type="Gene3D" id="2.10.70.10">
    <property type="entry name" value="Complement Module, domain 1"/>
    <property type="match status" value="1"/>
</dbReference>
<feature type="chain" id="PRO_5047120523" evidence="3">
    <location>
        <begin position="18"/>
        <end position="372"/>
    </location>
</feature>
<evidence type="ECO:0000259" key="4">
    <source>
        <dbReference type="PROSITE" id="PS50923"/>
    </source>
</evidence>